<evidence type="ECO:0000256" key="3">
    <source>
        <dbReference type="SAM" id="MobiDB-lite"/>
    </source>
</evidence>
<dbReference type="PANTHER" id="PTHR31618">
    <property type="entry name" value="MECHANOSENSITIVE ION CHANNEL PROTEIN 5"/>
    <property type="match status" value="1"/>
</dbReference>
<reference evidence="4 5" key="1">
    <citation type="journal article" date="2018" name="Nat. Genet.">
        <title>The Rosa genome provides new insights in the design of modern roses.</title>
        <authorList>
            <person name="Bendahmane M."/>
        </authorList>
    </citation>
    <scope>NUCLEOTIDE SEQUENCE [LARGE SCALE GENOMIC DNA]</scope>
    <source>
        <strain evidence="5">cv. Old Blush</strain>
    </source>
</reference>
<dbReference type="InterPro" id="IPR016688">
    <property type="entry name" value="MscS-like_plants/fungi"/>
</dbReference>
<dbReference type="STRING" id="74649.A0A2P6QQ96"/>
<dbReference type="EMBL" id="PDCK01000042">
    <property type="protein sequence ID" value="PRQ36346.1"/>
    <property type="molecule type" value="Genomic_DNA"/>
</dbReference>
<dbReference type="Gramene" id="PRQ36346">
    <property type="protein sequence ID" value="PRQ36346"/>
    <property type="gene ID" value="RchiOBHm_Chr4g0390441"/>
</dbReference>
<accession>A0A2P6QQ96</accession>
<comment type="similarity">
    <text evidence="2">Belongs to the MscS (TC 1.A.23) family.</text>
</comment>
<evidence type="ECO:0000256" key="2">
    <source>
        <dbReference type="ARBA" id="ARBA00008017"/>
    </source>
</evidence>
<gene>
    <name evidence="4" type="ORF">RchiOBHm_Chr4g0390441</name>
</gene>
<comment type="subcellular location">
    <subcellularLocation>
        <location evidence="1">Membrane</location>
        <topology evidence="1">Multi-pass membrane protein</topology>
    </subcellularLocation>
</comment>
<evidence type="ECO:0000313" key="5">
    <source>
        <dbReference type="Proteomes" id="UP000238479"/>
    </source>
</evidence>
<feature type="region of interest" description="Disordered" evidence="3">
    <location>
        <begin position="31"/>
        <end position="60"/>
    </location>
</feature>
<dbReference type="GO" id="GO:0008381">
    <property type="term" value="F:mechanosensitive monoatomic ion channel activity"/>
    <property type="evidence" value="ECO:0007669"/>
    <property type="project" value="TreeGrafter"/>
</dbReference>
<dbReference type="Proteomes" id="UP000238479">
    <property type="component" value="Chromosome 4"/>
</dbReference>
<protein>
    <submittedName>
        <fullName evidence="4">Uncharacterized protein</fullName>
    </submittedName>
</protein>
<evidence type="ECO:0000313" key="4">
    <source>
        <dbReference type="EMBL" id="PRQ36346.1"/>
    </source>
</evidence>
<comment type="caution">
    <text evidence="4">The sequence shown here is derived from an EMBL/GenBank/DDBJ whole genome shotgun (WGS) entry which is preliminary data.</text>
</comment>
<evidence type="ECO:0000256" key="1">
    <source>
        <dbReference type="ARBA" id="ARBA00004141"/>
    </source>
</evidence>
<dbReference type="GO" id="GO:0005886">
    <property type="term" value="C:plasma membrane"/>
    <property type="evidence" value="ECO:0007669"/>
    <property type="project" value="TreeGrafter"/>
</dbReference>
<proteinExistence type="inferred from homology"/>
<sequence length="115" mass="12296">MRTLSGRPWIEIKNVEDEEERLADEVRKLQNAGANMPPDLRASAFPSGTTGKAVGNGGSGRSVRLIAASGGLVGKSGMFSKPLSKKSGEVGITIDHLHRLNPKNVSAWNMKRSRG</sequence>
<organism evidence="4 5">
    <name type="scientific">Rosa chinensis</name>
    <name type="common">China rose</name>
    <dbReference type="NCBI Taxonomy" id="74649"/>
    <lineage>
        <taxon>Eukaryota</taxon>
        <taxon>Viridiplantae</taxon>
        <taxon>Streptophyta</taxon>
        <taxon>Embryophyta</taxon>
        <taxon>Tracheophyta</taxon>
        <taxon>Spermatophyta</taxon>
        <taxon>Magnoliopsida</taxon>
        <taxon>eudicotyledons</taxon>
        <taxon>Gunneridae</taxon>
        <taxon>Pentapetalae</taxon>
        <taxon>rosids</taxon>
        <taxon>fabids</taxon>
        <taxon>Rosales</taxon>
        <taxon>Rosaceae</taxon>
        <taxon>Rosoideae</taxon>
        <taxon>Rosoideae incertae sedis</taxon>
        <taxon>Rosa</taxon>
    </lineage>
</organism>
<dbReference type="AlphaFoldDB" id="A0A2P6QQ96"/>
<name>A0A2P6QQ96_ROSCH</name>
<dbReference type="GO" id="GO:0006820">
    <property type="term" value="P:monoatomic anion transport"/>
    <property type="evidence" value="ECO:0007669"/>
    <property type="project" value="TreeGrafter"/>
</dbReference>
<keyword evidence="5" id="KW-1185">Reference proteome</keyword>
<dbReference type="PANTHER" id="PTHR31618:SF1">
    <property type="entry name" value="EF-HAND DOMAIN-CONTAINING PROTEIN"/>
    <property type="match status" value="1"/>
</dbReference>